<gene>
    <name evidence="2" type="ORF">GCM10010238_48760</name>
</gene>
<reference evidence="2" key="1">
    <citation type="journal article" date="2014" name="Int. J. Syst. Evol. Microbiol.">
        <title>Complete genome sequence of Corynebacterium casei LMG S-19264T (=DSM 44701T), isolated from a smear-ripened cheese.</title>
        <authorList>
            <consortium name="US DOE Joint Genome Institute (JGI-PGF)"/>
            <person name="Walter F."/>
            <person name="Albersmeier A."/>
            <person name="Kalinowski J."/>
            <person name="Ruckert C."/>
        </authorList>
    </citation>
    <scope>NUCLEOTIDE SEQUENCE</scope>
    <source>
        <strain evidence="2">JCM 4234</strain>
    </source>
</reference>
<evidence type="ECO:0008006" key="4">
    <source>
        <dbReference type="Google" id="ProtNLM"/>
    </source>
</evidence>
<dbReference type="AlphaFoldDB" id="A0A918LIT5"/>
<proteinExistence type="predicted"/>
<feature type="region of interest" description="Disordered" evidence="1">
    <location>
        <begin position="117"/>
        <end position="158"/>
    </location>
</feature>
<organism evidence="2 3">
    <name type="scientific">Streptomyces griseoviridis</name>
    <dbReference type="NCBI Taxonomy" id="45398"/>
    <lineage>
        <taxon>Bacteria</taxon>
        <taxon>Bacillati</taxon>
        <taxon>Actinomycetota</taxon>
        <taxon>Actinomycetes</taxon>
        <taxon>Kitasatosporales</taxon>
        <taxon>Streptomycetaceae</taxon>
        <taxon>Streptomyces</taxon>
    </lineage>
</organism>
<dbReference type="Gene3D" id="3.30.1310.10">
    <property type="entry name" value="Nucleoid-associated protein YbaB-like domain"/>
    <property type="match status" value="1"/>
</dbReference>
<accession>A0A918LIT5</accession>
<dbReference type="Proteomes" id="UP000653493">
    <property type="component" value="Unassembled WGS sequence"/>
</dbReference>
<dbReference type="Pfam" id="PF02575">
    <property type="entry name" value="YbaB_DNA_bd"/>
    <property type="match status" value="1"/>
</dbReference>
<feature type="region of interest" description="Disordered" evidence="1">
    <location>
        <begin position="23"/>
        <end position="45"/>
    </location>
</feature>
<dbReference type="GO" id="GO:0003677">
    <property type="term" value="F:DNA binding"/>
    <property type="evidence" value="ECO:0007669"/>
    <property type="project" value="InterPro"/>
</dbReference>
<dbReference type="InterPro" id="IPR004401">
    <property type="entry name" value="YbaB/EbfC"/>
</dbReference>
<reference evidence="2" key="2">
    <citation type="submission" date="2020-09" db="EMBL/GenBank/DDBJ databases">
        <authorList>
            <person name="Sun Q."/>
            <person name="Ohkuma M."/>
        </authorList>
    </citation>
    <scope>NUCLEOTIDE SEQUENCE</scope>
    <source>
        <strain evidence="2">JCM 4234</strain>
    </source>
</reference>
<dbReference type="InterPro" id="IPR036894">
    <property type="entry name" value="YbaB-like_sf"/>
</dbReference>
<name>A0A918LIT5_STRGD</name>
<keyword evidence="3" id="KW-1185">Reference proteome</keyword>
<evidence type="ECO:0000313" key="2">
    <source>
        <dbReference type="EMBL" id="GGS53552.1"/>
    </source>
</evidence>
<sequence>MEDRVARAMAQLKATEEAVARAKEDLSRASVSKHSPDRSVRVSVGPQGEVTSLEFLDGKYKKMSPTDLSSVILQAINAARADMARRVMDVFDPVVRRAPGDRSRSHDSGLDWDEIFGSLISETETPSRPGPMNRLRDEMYEDEVPGPPGGESNRTAGE</sequence>
<evidence type="ECO:0000256" key="1">
    <source>
        <dbReference type="SAM" id="MobiDB-lite"/>
    </source>
</evidence>
<comment type="caution">
    <text evidence="2">The sequence shown here is derived from an EMBL/GenBank/DDBJ whole genome shotgun (WGS) entry which is preliminary data.</text>
</comment>
<dbReference type="EMBL" id="BMSL01000017">
    <property type="protein sequence ID" value="GGS53552.1"/>
    <property type="molecule type" value="Genomic_DNA"/>
</dbReference>
<dbReference type="SUPFAM" id="SSF82607">
    <property type="entry name" value="YbaB-like"/>
    <property type="match status" value="1"/>
</dbReference>
<evidence type="ECO:0000313" key="3">
    <source>
        <dbReference type="Proteomes" id="UP000653493"/>
    </source>
</evidence>
<protein>
    <recommendedName>
        <fullName evidence="4">YbaB/EbfC family DNA-binding protein</fullName>
    </recommendedName>
</protein>